<dbReference type="OrthoDB" id="827860at2"/>
<gene>
    <name evidence="3" type="ORF">SAMN05216297_105126</name>
</gene>
<keyword evidence="1" id="KW-1133">Transmembrane helix</keyword>
<dbReference type="Gene3D" id="2.40.50.120">
    <property type="match status" value="1"/>
</dbReference>
<name>A0A1I1Q762_9FLAO</name>
<dbReference type="AlphaFoldDB" id="A0A1I1Q762"/>
<dbReference type="Proteomes" id="UP000199672">
    <property type="component" value="Unassembled WGS sequence"/>
</dbReference>
<protein>
    <recommendedName>
        <fullName evidence="5">Tissue inhibitor of metalloproteinase</fullName>
    </recommendedName>
</protein>
<keyword evidence="1" id="KW-0812">Transmembrane</keyword>
<dbReference type="EMBL" id="FOMH01000005">
    <property type="protein sequence ID" value="SFD17889.1"/>
    <property type="molecule type" value="Genomic_DNA"/>
</dbReference>
<proteinExistence type="predicted"/>
<dbReference type="SUPFAM" id="SSF50242">
    <property type="entry name" value="TIMP-like"/>
    <property type="match status" value="1"/>
</dbReference>
<dbReference type="InterPro" id="IPR008993">
    <property type="entry name" value="TIMP-like_OB-fold"/>
</dbReference>
<feature type="transmembrane region" description="Helical" evidence="1">
    <location>
        <begin position="192"/>
        <end position="212"/>
    </location>
</feature>
<evidence type="ECO:0000313" key="4">
    <source>
        <dbReference type="Proteomes" id="UP000199672"/>
    </source>
</evidence>
<dbReference type="RefSeq" id="WP_091493059.1">
    <property type="nucleotide sequence ID" value="NZ_FOMH01000005.1"/>
</dbReference>
<feature type="chain" id="PRO_5011755856" description="Tissue inhibitor of metalloproteinase" evidence="2">
    <location>
        <begin position="21"/>
        <end position="219"/>
    </location>
</feature>
<evidence type="ECO:0000313" key="3">
    <source>
        <dbReference type="EMBL" id="SFD17889.1"/>
    </source>
</evidence>
<accession>A0A1I1Q762</accession>
<keyword evidence="2" id="KW-0732">Signal</keyword>
<evidence type="ECO:0008006" key="5">
    <source>
        <dbReference type="Google" id="ProtNLM"/>
    </source>
</evidence>
<keyword evidence="4" id="KW-1185">Reference proteome</keyword>
<keyword evidence="1" id="KW-0472">Membrane</keyword>
<dbReference type="STRING" id="739143.SAMN05216297_105126"/>
<feature type="signal peptide" evidence="2">
    <location>
        <begin position="1"/>
        <end position="20"/>
    </location>
</feature>
<organism evidence="3 4">
    <name type="scientific">Flavobacterium phragmitis</name>
    <dbReference type="NCBI Taxonomy" id="739143"/>
    <lineage>
        <taxon>Bacteria</taxon>
        <taxon>Pseudomonadati</taxon>
        <taxon>Bacteroidota</taxon>
        <taxon>Flavobacteriia</taxon>
        <taxon>Flavobacteriales</taxon>
        <taxon>Flavobacteriaceae</taxon>
        <taxon>Flavobacterium</taxon>
    </lineage>
</organism>
<sequence length="219" mass="25665">MKLKCILFLLSIFFLNNSFACECPPHKKETLVKKGLRYADIVFYGELIKIDTIQNTYDFRIIELFKGKYQSKIIHGKSRENNCEINPFKKDLWIVYANLNKDKTISLNYCLPSQTMEIPPGFLPPVPFVKNYNEKITKIDSLENDIINLKIKNETLTTFFYQLEQLRAYKKDQIGIIEKEKAQDKVETCSQYIIISLVVNIVLLLSLIFIIFKKKNFSK</sequence>
<evidence type="ECO:0000256" key="2">
    <source>
        <dbReference type="SAM" id="SignalP"/>
    </source>
</evidence>
<reference evidence="4" key="1">
    <citation type="submission" date="2016-10" db="EMBL/GenBank/DDBJ databases">
        <authorList>
            <person name="Varghese N."/>
            <person name="Submissions S."/>
        </authorList>
    </citation>
    <scope>NUCLEOTIDE SEQUENCE [LARGE SCALE GENOMIC DNA]</scope>
    <source>
        <strain evidence="4">CGMCC 1.10370</strain>
    </source>
</reference>
<evidence type="ECO:0000256" key="1">
    <source>
        <dbReference type="SAM" id="Phobius"/>
    </source>
</evidence>